<organism evidence="6 7">
    <name type="scientific">Prunus mume</name>
    <name type="common">Japanese apricot</name>
    <name type="synonym">Armeniaca mume</name>
    <dbReference type="NCBI Taxonomy" id="102107"/>
    <lineage>
        <taxon>Eukaryota</taxon>
        <taxon>Viridiplantae</taxon>
        <taxon>Streptophyta</taxon>
        <taxon>Embryophyta</taxon>
        <taxon>Tracheophyta</taxon>
        <taxon>Spermatophyta</taxon>
        <taxon>Magnoliopsida</taxon>
        <taxon>eudicotyledons</taxon>
        <taxon>Gunneridae</taxon>
        <taxon>Pentapetalae</taxon>
        <taxon>rosids</taxon>
        <taxon>fabids</taxon>
        <taxon>Rosales</taxon>
        <taxon>Rosaceae</taxon>
        <taxon>Amygdaloideae</taxon>
        <taxon>Amygdaleae</taxon>
        <taxon>Prunus</taxon>
    </lineage>
</organism>
<name>A0ABM1LIB6_PRUMU</name>
<evidence type="ECO:0000256" key="2">
    <source>
        <dbReference type="ARBA" id="ARBA00023125"/>
    </source>
</evidence>
<keyword evidence="2" id="KW-0238">DNA-binding</keyword>
<dbReference type="Proteomes" id="UP000694861">
    <property type="component" value="Linkage group LG1"/>
</dbReference>
<dbReference type="GeneID" id="107880361"/>
<dbReference type="Pfam" id="PF10551">
    <property type="entry name" value="MULE"/>
    <property type="match status" value="1"/>
</dbReference>
<evidence type="ECO:0000313" key="7">
    <source>
        <dbReference type="RefSeq" id="XP_016647143.1"/>
    </source>
</evidence>
<evidence type="ECO:0000313" key="6">
    <source>
        <dbReference type="Proteomes" id="UP000694861"/>
    </source>
</evidence>
<keyword evidence="1" id="KW-0815">Transposition</keyword>
<evidence type="ECO:0000259" key="4">
    <source>
        <dbReference type="Pfam" id="PF03108"/>
    </source>
</evidence>
<reference evidence="6" key="1">
    <citation type="journal article" date="2012" name="Nat. Commun.">
        <title>The genome of Prunus mume.</title>
        <authorList>
            <person name="Zhang Q."/>
            <person name="Chen W."/>
            <person name="Sun L."/>
            <person name="Zhao F."/>
            <person name="Huang B."/>
            <person name="Yang W."/>
            <person name="Tao Y."/>
            <person name="Wang J."/>
            <person name="Yuan Z."/>
            <person name="Fan G."/>
            <person name="Xing Z."/>
            <person name="Han C."/>
            <person name="Pan H."/>
            <person name="Zhong X."/>
            <person name="Shi W."/>
            <person name="Liang X."/>
            <person name="Du D."/>
            <person name="Sun F."/>
            <person name="Xu Z."/>
            <person name="Hao R."/>
            <person name="Lv T."/>
            <person name="Lv Y."/>
            <person name="Zheng Z."/>
            <person name="Sun M."/>
            <person name="Luo L."/>
            <person name="Cai M."/>
            <person name="Gao Y."/>
            <person name="Wang J."/>
            <person name="Yin Y."/>
            <person name="Xu X."/>
            <person name="Cheng T."/>
            <person name="Wang J."/>
        </authorList>
    </citation>
    <scope>NUCLEOTIDE SEQUENCE [LARGE SCALE GENOMIC DNA]</scope>
</reference>
<feature type="domain" description="MULE transposase" evidence="5">
    <location>
        <begin position="180"/>
        <end position="267"/>
    </location>
</feature>
<dbReference type="PROSITE" id="PS01007">
    <property type="entry name" value="TRANSPOSASE_MUTATOR"/>
    <property type="match status" value="1"/>
</dbReference>
<dbReference type="InterPro" id="IPR001207">
    <property type="entry name" value="Transposase_mutator"/>
</dbReference>
<dbReference type="PANTHER" id="PTHR31973:SF187">
    <property type="entry name" value="MUTATOR TRANSPOSASE MUDRA PROTEIN"/>
    <property type="match status" value="1"/>
</dbReference>
<accession>A0ABM1LIB6</accession>
<evidence type="ECO:0000256" key="3">
    <source>
        <dbReference type="ARBA" id="ARBA00023172"/>
    </source>
</evidence>
<proteinExistence type="predicted"/>
<evidence type="ECO:0000256" key="1">
    <source>
        <dbReference type="ARBA" id="ARBA00022578"/>
    </source>
</evidence>
<sequence length="309" mass="35979">MTDIWPEFNQATDMADPKFEVGMKFSDCKVFRVVVREQFVKRNRDVVFVRSETFKLKAVCADPDCPWEIYASKMQHEKTLQVKKYEGEHTCGIVWENPTVKCSWLSAKYMETLKSNPSWQVSSFMETVKKDYNSGVSRQQVYRAKERALWQIEGIYTEQYSRIWDYCEELRKTNPGTTTKGVYGGKFLAAVVIDANNETWEIAYAVVESECKDSWVWFLESLVQDVEIVNQFGYTFVLDKQKGLLPTFEQVVPNSEHRFCARHLFTNFILQFKGKALSDKFWGAAKATTVSQFARQMEELKNLDMDAYA</sequence>
<protein>
    <submittedName>
        <fullName evidence="7">Uncharacterized protein LOC107880361</fullName>
    </submittedName>
</protein>
<reference evidence="7" key="2">
    <citation type="submission" date="2025-08" db="UniProtKB">
        <authorList>
            <consortium name="RefSeq"/>
        </authorList>
    </citation>
    <scope>IDENTIFICATION</scope>
</reference>
<dbReference type="PANTHER" id="PTHR31973">
    <property type="entry name" value="POLYPROTEIN, PUTATIVE-RELATED"/>
    <property type="match status" value="1"/>
</dbReference>
<keyword evidence="6" id="KW-1185">Reference proteome</keyword>
<keyword evidence="3" id="KW-0233">DNA recombination</keyword>
<gene>
    <name evidence="7" type="primary">LOC107880361</name>
</gene>
<evidence type="ECO:0000259" key="5">
    <source>
        <dbReference type="Pfam" id="PF10551"/>
    </source>
</evidence>
<feature type="domain" description="Transposase MuDR plant" evidence="4">
    <location>
        <begin position="18"/>
        <end position="82"/>
    </location>
</feature>
<dbReference type="Pfam" id="PF03108">
    <property type="entry name" value="DBD_Tnp_Mut"/>
    <property type="match status" value="1"/>
</dbReference>
<dbReference type="InterPro" id="IPR004332">
    <property type="entry name" value="Transposase_MuDR"/>
</dbReference>
<dbReference type="InterPro" id="IPR018289">
    <property type="entry name" value="MULE_transposase_dom"/>
</dbReference>
<dbReference type="RefSeq" id="XP_016647143.1">
    <property type="nucleotide sequence ID" value="XM_016791657.1"/>
</dbReference>